<proteinExistence type="predicted"/>
<dbReference type="Proteomes" id="UP000005234">
    <property type="component" value="Chromosome"/>
</dbReference>
<dbReference type="InterPro" id="IPR011201">
    <property type="entry name" value="Zinc-ribbon_6_bact"/>
</dbReference>
<evidence type="ECO:0000259" key="1">
    <source>
        <dbReference type="Pfam" id="PF10005"/>
    </source>
</evidence>
<protein>
    <recommendedName>
        <fullName evidence="1">Zinc-ribbon domain-containing protein</fullName>
    </recommendedName>
</protein>
<dbReference type="RefSeq" id="WP_014401927.1">
    <property type="nucleotide sequence ID" value="NC_017033.1"/>
</dbReference>
<dbReference type="Pfam" id="PF10005">
    <property type="entry name" value="Zn_ribbon_DZR_6"/>
    <property type="match status" value="1"/>
</dbReference>
<accession>H8L3W7</accession>
<gene>
    <name evidence="2" type="ordered locus">Fraau_0434</name>
</gene>
<dbReference type="OrthoDB" id="256753at2"/>
<dbReference type="PIRSF" id="PIRSF012641">
    <property type="entry name" value="UCP012641"/>
    <property type="match status" value="1"/>
</dbReference>
<sequence>MKTFHCDACGQQVFFENVRCEACGHALGYVPERAEVMAFEADPDGHWLAVRGAGPRHYKPCRNYAVENVCNWMLPADDPQALCPSCQLTRVIPALGQEDNRQRWFRIERAKRRLYYTLALLGLPLDSRQTDPHQGLAFEFREQIEGGPVVHTGHSDGVITLNIAEADDAYRERMRTELGEPYRTLLGHLRHESGHYYFMRLMREGPLLKACRQCFGDDREDYAAALRRHYQNGPPAHWEQTHVSAYATMHPYEDWAESWAHYLHMVDTLETAQACGLSLAPAHPDQPSLAADGEAVAHAGFNDLIGRWFPLTYVLNSLNRSLGQPDGYPFTLATPVIGKLRFIHQVIHRQKMPSPD</sequence>
<evidence type="ECO:0000313" key="2">
    <source>
        <dbReference type="EMBL" id="AFC84921.1"/>
    </source>
</evidence>
<evidence type="ECO:0000313" key="3">
    <source>
        <dbReference type="Proteomes" id="UP000005234"/>
    </source>
</evidence>
<dbReference type="eggNOG" id="COG4307">
    <property type="taxonomic scope" value="Bacteria"/>
</dbReference>
<dbReference type="STRING" id="767434.Fraau_0434"/>
<dbReference type="KEGG" id="fau:Fraau_0434"/>
<dbReference type="EMBL" id="CP003350">
    <property type="protein sequence ID" value="AFC84921.1"/>
    <property type="molecule type" value="Genomic_DNA"/>
</dbReference>
<dbReference type="InterPro" id="IPR031321">
    <property type="entry name" value="UCP012641"/>
</dbReference>
<organism evidence="2 3">
    <name type="scientific">Frateuria aurantia (strain ATCC 33424 / DSM 6220 / KCTC 2777 / LMG 1558 / NBRC 3245 / NCIMB 13370)</name>
    <name type="common">Acetobacter aurantius</name>
    <dbReference type="NCBI Taxonomy" id="767434"/>
    <lineage>
        <taxon>Bacteria</taxon>
        <taxon>Pseudomonadati</taxon>
        <taxon>Pseudomonadota</taxon>
        <taxon>Gammaproteobacteria</taxon>
        <taxon>Lysobacterales</taxon>
        <taxon>Rhodanobacteraceae</taxon>
        <taxon>Frateuria</taxon>
    </lineage>
</organism>
<dbReference type="Pfam" id="PF15887">
    <property type="entry name" value="Peptidase_Mx"/>
    <property type="match status" value="1"/>
</dbReference>
<dbReference type="HOGENOM" id="CLU_048114_0_0_6"/>
<keyword evidence="3" id="KW-1185">Reference proteome</keyword>
<name>H8L3W7_FRAAD</name>
<dbReference type="AlphaFoldDB" id="H8L3W7"/>
<reference evidence="2" key="1">
    <citation type="submission" date="2012-02" db="EMBL/GenBank/DDBJ databases">
        <title>The complete genome of Frateuria aurantia DSM 6220.</title>
        <authorList>
            <consortium name="US DOE Joint Genome Institute (JGI-PGF)"/>
            <person name="Lucas S."/>
            <person name="Copeland A."/>
            <person name="Lapidus A."/>
            <person name="Glavina del Rio T."/>
            <person name="Dalin E."/>
            <person name="Tice H."/>
            <person name="Bruce D."/>
            <person name="Goodwin L."/>
            <person name="Pitluck S."/>
            <person name="Peters L."/>
            <person name="Ovchinnikova G."/>
            <person name="Teshima H."/>
            <person name="Kyrpides N."/>
            <person name="Mavromatis K."/>
            <person name="Ivanova N."/>
            <person name="Brettin T."/>
            <person name="Detter J.C."/>
            <person name="Han C."/>
            <person name="Larimer F."/>
            <person name="Land M."/>
            <person name="Hauser L."/>
            <person name="Markowitz V."/>
            <person name="Cheng J.-F."/>
            <person name="Hugenholtz P."/>
            <person name="Woyke T."/>
            <person name="Wu D."/>
            <person name="Brambilla E."/>
            <person name="Klenk H.-P."/>
            <person name="Eisen J.A."/>
        </authorList>
    </citation>
    <scope>NUCLEOTIDE SEQUENCE</scope>
    <source>
        <strain evidence="2">DSM 6220</strain>
    </source>
</reference>
<feature type="domain" description="Zinc-ribbon" evidence="1">
    <location>
        <begin position="4"/>
        <end position="95"/>
    </location>
</feature>